<feature type="region of interest" description="Disordered" evidence="13">
    <location>
        <begin position="248"/>
        <end position="278"/>
    </location>
</feature>
<feature type="compositionally biased region" description="Polar residues" evidence="13">
    <location>
        <begin position="253"/>
        <end position="263"/>
    </location>
</feature>
<dbReference type="PANTHER" id="PTHR11690">
    <property type="entry name" value="AMILORIDE-SENSITIVE SODIUM CHANNEL-RELATED"/>
    <property type="match status" value="1"/>
</dbReference>
<evidence type="ECO:0000313" key="15">
    <source>
        <dbReference type="EMBL" id="CAD7248132.1"/>
    </source>
</evidence>
<evidence type="ECO:0000256" key="1">
    <source>
        <dbReference type="ARBA" id="ARBA00004141"/>
    </source>
</evidence>
<evidence type="ECO:0000256" key="10">
    <source>
        <dbReference type="ARBA" id="ARBA00023201"/>
    </source>
</evidence>
<evidence type="ECO:0000256" key="12">
    <source>
        <dbReference type="RuleBase" id="RU000679"/>
    </source>
</evidence>
<dbReference type="PRINTS" id="PR01078">
    <property type="entry name" value="AMINACHANNEL"/>
</dbReference>
<dbReference type="PANTHER" id="PTHR11690:SF248">
    <property type="entry name" value="PICKPOCKET 17, ISOFORM A"/>
    <property type="match status" value="1"/>
</dbReference>
<keyword evidence="3 12" id="KW-0813">Transport</keyword>
<gene>
    <name evidence="15" type="ORF">DSTB1V02_LOCUS7953</name>
</gene>
<dbReference type="OrthoDB" id="6238402at2759"/>
<dbReference type="Proteomes" id="UP000677054">
    <property type="component" value="Unassembled WGS sequence"/>
</dbReference>
<dbReference type="InterPro" id="IPR001873">
    <property type="entry name" value="ENaC"/>
</dbReference>
<dbReference type="EMBL" id="CAJPEV010001718">
    <property type="protein sequence ID" value="CAG0894005.1"/>
    <property type="molecule type" value="Genomic_DNA"/>
</dbReference>
<reference evidence="15" key="1">
    <citation type="submission" date="2020-11" db="EMBL/GenBank/DDBJ databases">
        <authorList>
            <person name="Tran Van P."/>
        </authorList>
    </citation>
    <scope>NUCLEOTIDE SEQUENCE</scope>
</reference>
<evidence type="ECO:0000256" key="8">
    <source>
        <dbReference type="ARBA" id="ARBA00023065"/>
    </source>
</evidence>
<evidence type="ECO:0000256" key="5">
    <source>
        <dbReference type="ARBA" id="ARBA00022692"/>
    </source>
</evidence>
<feature type="transmembrane region" description="Helical" evidence="14">
    <location>
        <begin position="387"/>
        <end position="413"/>
    </location>
</feature>
<keyword evidence="16" id="KW-1185">Reference proteome</keyword>
<keyword evidence="4 12" id="KW-0894">Sodium channel</keyword>
<keyword evidence="5 12" id="KW-0812">Transmembrane</keyword>
<evidence type="ECO:0000256" key="6">
    <source>
        <dbReference type="ARBA" id="ARBA00022989"/>
    </source>
</evidence>
<protein>
    <submittedName>
        <fullName evidence="15">Uncharacterized protein</fullName>
    </submittedName>
</protein>
<keyword evidence="9 14" id="KW-0472">Membrane</keyword>
<proteinExistence type="inferred from homology"/>
<dbReference type="EMBL" id="LR901235">
    <property type="protein sequence ID" value="CAD7248132.1"/>
    <property type="molecule type" value="Genomic_DNA"/>
</dbReference>
<dbReference type="AlphaFoldDB" id="A0A7R8XI50"/>
<comment type="similarity">
    <text evidence="2 12">Belongs to the amiloride-sensitive sodium channel (TC 1.A.6) family.</text>
</comment>
<dbReference type="Gene3D" id="2.60.470.10">
    <property type="entry name" value="Acid-sensing ion channels like domains"/>
    <property type="match status" value="1"/>
</dbReference>
<evidence type="ECO:0000313" key="16">
    <source>
        <dbReference type="Proteomes" id="UP000677054"/>
    </source>
</evidence>
<keyword evidence="7" id="KW-0915">Sodium</keyword>
<evidence type="ECO:0000256" key="7">
    <source>
        <dbReference type="ARBA" id="ARBA00023053"/>
    </source>
</evidence>
<comment type="subcellular location">
    <subcellularLocation>
        <location evidence="1">Membrane</location>
        <topology evidence="1">Multi-pass membrane protein</topology>
    </subcellularLocation>
</comment>
<organism evidence="15">
    <name type="scientific">Darwinula stevensoni</name>
    <dbReference type="NCBI Taxonomy" id="69355"/>
    <lineage>
        <taxon>Eukaryota</taxon>
        <taxon>Metazoa</taxon>
        <taxon>Ecdysozoa</taxon>
        <taxon>Arthropoda</taxon>
        <taxon>Crustacea</taxon>
        <taxon>Oligostraca</taxon>
        <taxon>Ostracoda</taxon>
        <taxon>Podocopa</taxon>
        <taxon>Podocopida</taxon>
        <taxon>Darwinulocopina</taxon>
        <taxon>Darwinuloidea</taxon>
        <taxon>Darwinulidae</taxon>
        <taxon>Darwinula</taxon>
    </lineage>
</organism>
<accession>A0A7R8XI50</accession>
<dbReference type="GO" id="GO:0015280">
    <property type="term" value="F:ligand-gated sodium channel activity"/>
    <property type="evidence" value="ECO:0007669"/>
    <property type="project" value="TreeGrafter"/>
</dbReference>
<evidence type="ECO:0000256" key="14">
    <source>
        <dbReference type="SAM" id="Phobius"/>
    </source>
</evidence>
<evidence type="ECO:0000256" key="11">
    <source>
        <dbReference type="ARBA" id="ARBA00023303"/>
    </source>
</evidence>
<dbReference type="Pfam" id="PF00858">
    <property type="entry name" value="ASC"/>
    <property type="match status" value="1"/>
</dbReference>
<evidence type="ECO:0000256" key="2">
    <source>
        <dbReference type="ARBA" id="ARBA00007193"/>
    </source>
</evidence>
<evidence type="ECO:0000256" key="9">
    <source>
        <dbReference type="ARBA" id="ARBA00023136"/>
    </source>
</evidence>
<sequence length="453" mass="49843">MSWCAPTRNVLREFYSTTQINGINNASRATHPLRKIIWWVVTVVAAGATVQGICGVITAYLQYSVSTTSSVTQPKSLTFPAVTVCNLSPFPCSKFTQQGDVAELAKVDGGGGKEVARDQTTGNSYYYVLSRLSEEQKLPLLQDRDDFIRGCKYEGVDCKRFFFPFANTSYGSCYAFNMKLNEDRDSEAGSRRTVLPGPYSGYNIDNPTYRPLTTEINGLGECALLKRINCISQVLLFENNTSVIENAGRYRPTTKSSRRSLSSPIGKRNAPVSLRSGRSPLTIAHPSAGLELELYVNAREWPSSVLSSEGGVRVIVHQTDNLPSPEESGFDARTGTATKVEVSRMAHPYESDCYSSWDECGYHPVNSTFVTYDSLSTSLLSNLGGALSLYLGISMVMFLEIIEILPLIALAFVNRCFGIGHAPTANPPPRKRASRRIARLEYPISSAWVVKPD</sequence>
<dbReference type="GO" id="GO:0005886">
    <property type="term" value="C:plasma membrane"/>
    <property type="evidence" value="ECO:0007669"/>
    <property type="project" value="TreeGrafter"/>
</dbReference>
<keyword evidence="6 14" id="KW-1133">Transmembrane helix</keyword>
<feature type="transmembrane region" description="Helical" evidence="14">
    <location>
        <begin position="36"/>
        <end position="61"/>
    </location>
</feature>
<evidence type="ECO:0000256" key="13">
    <source>
        <dbReference type="SAM" id="MobiDB-lite"/>
    </source>
</evidence>
<evidence type="ECO:0000256" key="4">
    <source>
        <dbReference type="ARBA" id="ARBA00022461"/>
    </source>
</evidence>
<keyword evidence="8 12" id="KW-0406">Ion transport</keyword>
<evidence type="ECO:0000256" key="3">
    <source>
        <dbReference type="ARBA" id="ARBA00022448"/>
    </source>
</evidence>
<keyword evidence="10 12" id="KW-0739">Sodium transport</keyword>
<keyword evidence="11 12" id="KW-0407">Ion channel</keyword>
<name>A0A7R8XI50_9CRUS</name>